<dbReference type="Pfam" id="PF01471">
    <property type="entry name" value="PG_binding_1"/>
    <property type="match status" value="1"/>
</dbReference>
<evidence type="ECO:0000313" key="3">
    <source>
        <dbReference type="EMBL" id="SDD25969.1"/>
    </source>
</evidence>
<feature type="domain" description="Peptidoglycan binding-like" evidence="2">
    <location>
        <begin position="136"/>
        <end position="176"/>
    </location>
</feature>
<accession>A0A1G6TAC7</accession>
<evidence type="ECO:0000259" key="2">
    <source>
        <dbReference type="Pfam" id="PF01471"/>
    </source>
</evidence>
<dbReference type="InterPro" id="IPR036366">
    <property type="entry name" value="PGBDSf"/>
</dbReference>
<evidence type="ECO:0000256" key="1">
    <source>
        <dbReference type="SAM" id="MobiDB-lite"/>
    </source>
</evidence>
<keyword evidence="4" id="KW-1185">Reference proteome</keyword>
<dbReference type="RefSeq" id="WP_091452633.1">
    <property type="nucleotide sequence ID" value="NZ_FMZZ01000009.1"/>
</dbReference>
<dbReference type="Gene3D" id="2.40.420.20">
    <property type="match status" value="1"/>
</dbReference>
<proteinExistence type="predicted"/>
<organism evidence="3 4">
    <name type="scientific">Actinokineospora iranica</name>
    <dbReference type="NCBI Taxonomy" id="1271860"/>
    <lineage>
        <taxon>Bacteria</taxon>
        <taxon>Bacillati</taxon>
        <taxon>Actinomycetota</taxon>
        <taxon>Actinomycetes</taxon>
        <taxon>Pseudonocardiales</taxon>
        <taxon>Pseudonocardiaceae</taxon>
        <taxon>Actinokineospora</taxon>
    </lineage>
</organism>
<dbReference type="STRING" id="1271860.SAMN05216174_10948"/>
<dbReference type="OrthoDB" id="3268648at2"/>
<dbReference type="EMBL" id="FMZZ01000009">
    <property type="protein sequence ID" value="SDD25969.1"/>
    <property type="molecule type" value="Genomic_DNA"/>
</dbReference>
<dbReference type="SUPFAM" id="SSF47090">
    <property type="entry name" value="PGBD-like"/>
    <property type="match status" value="1"/>
</dbReference>
<gene>
    <name evidence="3" type="ORF">SAMN05216174_10948</name>
</gene>
<dbReference type="InterPro" id="IPR002477">
    <property type="entry name" value="Peptidoglycan-bd-like"/>
</dbReference>
<dbReference type="Proteomes" id="UP000199501">
    <property type="component" value="Unassembled WGS sequence"/>
</dbReference>
<dbReference type="AlphaFoldDB" id="A0A1G6TAC7"/>
<sequence length="398" mass="40350">MTGKPARRRWVVAAVVITGVAALAITAAGFVGPLVKSPRQAAADAAPPPASLVTARAESRVLSETVVLRGTVVEAPSTKVAPPTGLAGPDAVVTDVFIRPGDVLREGKAFLEVAGAPLFGLVLPFPLYRDITDGMSGPDVRELQKSLARLGFATAQDGVFGVATQSALARFYQARGYESPTSAAAAKPPAADAPVVTPPADKPTVRRAHIVRLDRPDPVVSAVSVAVGDVLADPAAPVVELDAGTTTITALATAVQAAQATPGTQARITDDVRGLQAKAAVRSVGTEPKQTEAGTGLEVLLVFTEAPMAPTANHTVRVTLGESEDATAVLAVPVTAVYSRPDGSRFVTVAADAGNVADVAVRTGRAAGGWVEIIAEQGGVQPGDDVVVGSELASGPAK</sequence>
<dbReference type="InterPro" id="IPR036365">
    <property type="entry name" value="PGBD-like_sf"/>
</dbReference>
<feature type="region of interest" description="Disordered" evidence="1">
    <location>
        <begin position="182"/>
        <end position="201"/>
    </location>
</feature>
<evidence type="ECO:0000313" key="4">
    <source>
        <dbReference type="Proteomes" id="UP000199501"/>
    </source>
</evidence>
<feature type="compositionally biased region" description="Low complexity" evidence="1">
    <location>
        <begin position="182"/>
        <end position="195"/>
    </location>
</feature>
<dbReference type="Gene3D" id="1.10.101.10">
    <property type="entry name" value="PGBD-like superfamily/PGBD"/>
    <property type="match status" value="1"/>
</dbReference>
<name>A0A1G6TAC7_9PSEU</name>
<reference evidence="4" key="1">
    <citation type="submission" date="2016-10" db="EMBL/GenBank/DDBJ databases">
        <authorList>
            <person name="Varghese N."/>
            <person name="Submissions S."/>
        </authorList>
    </citation>
    <scope>NUCLEOTIDE SEQUENCE [LARGE SCALE GENOMIC DNA]</scope>
    <source>
        <strain evidence="4">IBRC-M 10403</strain>
    </source>
</reference>
<protein>
    <submittedName>
        <fullName evidence="3">Putative peptidoglycan binding domain-containing protein</fullName>
    </submittedName>
</protein>